<sequence length="59" mass="6763">MPPLIPLAALAALSVYGARWARKEWRRINAELDAVRPPEDDRAHPVLRRDPATGEWRPH</sequence>
<keyword evidence="3" id="KW-1185">Reference proteome</keyword>
<dbReference type="EMBL" id="JAXAFJ010000011">
    <property type="protein sequence ID" value="MDX6807355.1"/>
    <property type="molecule type" value="Genomic_DNA"/>
</dbReference>
<evidence type="ECO:0000313" key="2">
    <source>
        <dbReference type="EMBL" id="MDX6807355.1"/>
    </source>
</evidence>
<organism evidence="2 3">
    <name type="scientific">Terrihabitans rhizophilus</name>
    <dbReference type="NCBI Taxonomy" id="3092662"/>
    <lineage>
        <taxon>Bacteria</taxon>
        <taxon>Pseudomonadati</taxon>
        <taxon>Pseudomonadota</taxon>
        <taxon>Alphaproteobacteria</taxon>
        <taxon>Hyphomicrobiales</taxon>
        <taxon>Terrihabitans</taxon>
    </lineage>
</organism>
<feature type="region of interest" description="Disordered" evidence="1">
    <location>
        <begin position="37"/>
        <end position="59"/>
    </location>
</feature>
<dbReference type="Proteomes" id="UP001274321">
    <property type="component" value="Unassembled WGS sequence"/>
</dbReference>
<protein>
    <submittedName>
        <fullName evidence="2">Uncharacterized protein</fullName>
    </submittedName>
</protein>
<evidence type="ECO:0000256" key="1">
    <source>
        <dbReference type="SAM" id="MobiDB-lite"/>
    </source>
</evidence>
<reference evidence="2 3" key="1">
    <citation type="submission" date="2023-11" db="EMBL/GenBank/DDBJ databases">
        <authorList>
            <person name="Bao R."/>
        </authorList>
    </citation>
    <scope>NUCLEOTIDE SEQUENCE [LARGE SCALE GENOMIC DNA]</scope>
    <source>
        <strain evidence="2 3">PJ23</strain>
    </source>
</reference>
<accession>A0ABU4RUN8</accession>
<comment type="caution">
    <text evidence="2">The sequence shown here is derived from an EMBL/GenBank/DDBJ whole genome shotgun (WGS) entry which is preliminary data.</text>
</comment>
<evidence type="ECO:0000313" key="3">
    <source>
        <dbReference type="Proteomes" id="UP001274321"/>
    </source>
</evidence>
<proteinExistence type="predicted"/>
<gene>
    <name evidence="2" type="ORF">SCD90_14880</name>
</gene>
<dbReference type="RefSeq" id="WP_319845482.1">
    <property type="nucleotide sequence ID" value="NZ_JAXAFJ010000011.1"/>
</dbReference>
<name>A0ABU4RUN8_9HYPH</name>